<dbReference type="Gene3D" id="6.10.30.10">
    <property type="match status" value="1"/>
</dbReference>
<dbReference type="InterPro" id="IPR052513">
    <property type="entry name" value="Thioester_dehydratase-like"/>
</dbReference>
<feature type="domain" description="ChsH2 rubredoxin-like zinc ribbon" evidence="2">
    <location>
        <begin position="20"/>
        <end position="54"/>
    </location>
</feature>
<accession>A0ABX1J8H1</accession>
<gene>
    <name evidence="3" type="ORF">HFP15_24745</name>
</gene>
<dbReference type="PANTHER" id="PTHR34075:SF5">
    <property type="entry name" value="BLR3430 PROTEIN"/>
    <property type="match status" value="1"/>
</dbReference>
<feature type="domain" description="ChsH2 C-terminal OB-fold" evidence="1">
    <location>
        <begin position="57"/>
        <end position="124"/>
    </location>
</feature>
<dbReference type="SUPFAM" id="SSF50249">
    <property type="entry name" value="Nucleic acid-binding proteins"/>
    <property type="match status" value="1"/>
</dbReference>
<dbReference type="RefSeq" id="WP_168519134.1">
    <property type="nucleotide sequence ID" value="NZ_JAAXLS010000020.1"/>
</dbReference>
<dbReference type="InterPro" id="IPR022002">
    <property type="entry name" value="ChsH2_Znr"/>
</dbReference>
<sequence length="142" mass="16105">MTATYVRPLPTISPQNQVFWDGLKERKFQVPRCDSCGAWNWSPYPACRECLSTDQTWTQVSGRGTVYSFAIVTRAPSAFADIAPYVWAWIELEEKPRTMLVQANVINCDPYALKIGDPVRIAFEDVPGEDITLYKFEPAGHE</sequence>
<name>A0ABX1J8H1_9PSEU</name>
<evidence type="ECO:0008006" key="5">
    <source>
        <dbReference type="Google" id="ProtNLM"/>
    </source>
</evidence>
<evidence type="ECO:0000259" key="1">
    <source>
        <dbReference type="Pfam" id="PF01796"/>
    </source>
</evidence>
<proteinExistence type="predicted"/>
<keyword evidence="4" id="KW-1185">Reference proteome</keyword>
<dbReference type="InterPro" id="IPR012340">
    <property type="entry name" value="NA-bd_OB-fold"/>
</dbReference>
<organism evidence="3 4">
    <name type="scientific">Amycolatopsis acididurans</name>
    <dbReference type="NCBI Taxonomy" id="2724524"/>
    <lineage>
        <taxon>Bacteria</taxon>
        <taxon>Bacillati</taxon>
        <taxon>Actinomycetota</taxon>
        <taxon>Actinomycetes</taxon>
        <taxon>Pseudonocardiales</taxon>
        <taxon>Pseudonocardiaceae</taxon>
        <taxon>Amycolatopsis</taxon>
    </lineage>
</organism>
<dbReference type="EMBL" id="JAAXLS010000020">
    <property type="protein sequence ID" value="NKQ56091.1"/>
    <property type="molecule type" value="Genomic_DNA"/>
</dbReference>
<evidence type="ECO:0000313" key="3">
    <source>
        <dbReference type="EMBL" id="NKQ56091.1"/>
    </source>
</evidence>
<evidence type="ECO:0000313" key="4">
    <source>
        <dbReference type="Proteomes" id="UP000715441"/>
    </source>
</evidence>
<dbReference type="Proteomes" id="UP000715441">
    <property type="component" value="Unassembled WGS sequence"/>
</dbReference>
<comment type="caution">
    <text evidence="3">The sequence shown here is derived from an EMBL/GenBank/DDBJ whole genome shotgun (WGS) entry which is preliminary data.</text>
</comment>
<reference evidence="3 4" key="1">
    <citation type="submission" date="2020-04" db="EMBL/GenBank/DDBJ databases">
        <title>Novel species.</title>
        <authorList>
            <person name="Teo W.F.A."/>
            <person name="Lipun K."/>
            <person name="Srisuk N."/>
            <person name="Duangmal K."/>
        </authorList>
    </citation>
    <scope>NUCLEOTIDE SEQUENCE [LARGE SCALE GENOMIC DNA]</scope>
    <source>
        <strain evidence="3 4">K13G38</strain>
    </source>
</reference>
<dbReference type="InterPro" id="IPR002878">
    <property type="entry name" value="ChsH2_C"/>
</dbReference>
<dbReference type="Pfam" id="PF01796">
    <property type="entry name" value="OB_ChsH2_C"/>
    <property type="match status" value="1"/>
</dbReference>
<protein>
    <recommendedName>
        <fullName evidence="5">Zn-ribbon domain-containing OB-fold protein</fullName>
    </recommendedName>
</protein>
<dbReference type="Pfam" id="PF12172">
    <property type="entry name" value="zf-ChsH2"/>
    <property type="match status" value="1"/>
</dbReference>
<evidence type="ECO:0000259" key="2">
    <source>
        <dbReference type="Pfam" id="PF12172"/>
    </source>
</evidence>
<dbReference type="PANTHER" id="PTHR34075">
    <property type="entry name" value="BLR3430 PROTEIN"/>
    <property type="match status" value="1"/>
</dbReference>